<evidence type="ECO:0000256" key="4">
    <source>
        <dbReference type="ARBA" id="ARBA00022741"/>
    </source>
</evidence>
<dbReference type="InterPro" id="IPR023168">
    <property type="entry name" value="GatB_Yqey_C_2"/>
</dbReference>
<organism evidence="12 13">
    <name type="scientific">Candidatus Nealsonbacteria bacterium CG_4_9_14_3_um_filter_37_13</name>
    <dbReference type="NCBI Taxonomy" id="1974695"/>
    <lineage>
        <taxon>Bacteria</taxon>
        <taxon>Candidatus Nealsoniibacteriota</taxon>
    </lineage>
</organism>
<dbReference type="Pfam" id="PF02934">
    <property type="entry name" value="GatB_N"/>
    <property type="match status" value="1"/>
</dbReference>
<comment type="catalytic activity">
    <reaction evidence="8 10">
        <text>L-aspartyl-tRNA(Asn) + L-glutamine + ATP + H2O = L-asparaginyl-tRNA(Asn) + L-glutamate + ADP + phosphate + 2 H(+)</text>
        <dbReference type="Rhea" id="RHEA:14513"/>
        <dbReference type="Rhea" id="RHEA-COMP:9674"/>
        <dbReference type="Rhea" id="RHEA-COMP:9677"/>
        <dbReference type="ChEBI" id="CHEBI:15377"/>
        <dbReference type="ChEBI" id="CHEBI:15378"/>
        <dbReference type="ChEBI" id="CHEBI:29985"/>
        <dbReference type="ChEBI" id="CHEBI:30616"/>
        <dbReference type="ChEBI" id="CHEBI:43474"/>
        <dbReference type="ChEBI" id="CHEBI:58359"/>
        <dbReference type="ChEBI" id="CHEBI:78515"/>
        <dbReference type="ChEBI" id="CHEBI:78516"/>
        <dbReference type="ChEBI" id="CHEBI:456216"/>
    </reaction>
</comment>
<dbReference type="EC" id="6.3.5.-" evidence="10"/>
<accession>A0A2M7Z4K7</accession>
<evidence type="ECO:0000256" key="3">
    <source>
        <dbReference type="ARBA" id="ARBA00022598"/>
    </source>
</evidence>
<dbReference type="GO" id="GO:0005524">
    <property type="term" value="F:ATP binding"/>
    <property type="evidence" value="ECO:0007669"/>
    <property type="project" value="UniProtKB-KW"/>
</dbReference>
<comment type="similarity">
    <text evidence="1 10">Belongs to the GatB/GatE family. GatB subfamily.</text>
</comment>
<dbReference type="GO" id="GO:0006412">
    <property type="term" value="P:translation"/>
    <property type="evidence" value="ECO:0007669"/>
    <property type="project" value="UniProtKB-UniRule"/>
</dbReference>
<dbReference type="InterPro" id="IPR004413">
    <property type="entry name" value="GatB"/>
</dbReference>
<dbReference type="GO" id="GO:0050566">
    <property type="term" value="F:asparaginyl-tRNA synthase (glutamine-hydrolyzing) activity"/>
    <property type="evidence" value="ECO:0007669"/>
    <property type="project" value="RHEA"/>
</dbReference>
<keyword evidence="12" id="KW-0808">Transferase</keyword>
<evidence type="ECO:0000256" key="1">
    <source>
        <dbReference type="ARBA" id="ARBA00005306"/>
    </source>
</evidence>
<evidence type="ECO:0000313" key="12">
    <source>
        <dbReference type="EMBL" id="PJA84027.1"/>
    </source>
</evidence>
<dbReference type="InterPro" id="IPR014746">
    <property type="entry name" value="Gln_synth/guanido_kin_cat_dom"/>
</dbReference>
<dbReference type="AlphaFoldDB" id="A0A2M7Z4K7"/>
<dbReference type="InterPro" id="IPR018027">
    <property type="entry name" value="Asn/Gln_amidotransferase"/>
</dbReference>
<comment type="subunit">
    <text evidence="2 10">Heterotrimer of A, B and C subunits.</text>
</comment>
<keyword evidence="5 10" id="KW-0067">ATP-binding</keyword>
<dbReference type="SMART" id="SM00845">
    <property type="entry name" value="GatB_Yqey"/>
    <property type="match status" value="1"/>
</dbReference>
<comment type="catalytic activity">
    <reaction evidence="9 10">
        <text>L-glutamyl-tRNA(Gln) + L-glutamine + ATP + H2O = L-glutaminyl-tRNA(Gln) + L-glutamate + ADP + phosphate + H(+)</text>
        <dbReference type="Rhea" id="RHEA:17521"/>
        <dbReference type="Rhea" id="RHEA-COMP:9681"/>
        <dbReference type="Rhea" id="RHEA-COMP:9684"/>
        <dbReference type="ChEBI" id="CHEBI:15377"/>
        <dbReference type="ChEBI" id="CHEBI:15378"/>
        <dbReference type="ChEBI" id="CHEBI:29985"/>
        <dbReference type="ChEBI" id="CHEBI:30616"/>
        <dbReference type="ChEBI" id="CHEBI:43474"/>
        <dbReference type="ChEBI" id="CHEBI:58359"/>
        <dbReference type="ChEBI" id="CHEBI:78520"/>
        <dbReference type="ChEBI" id="CHEBI:78521"/>
        <dbReference type="ChEBI" id="CHEBI:456216"/>
    </reaction>
</comment>
<comment type="function">
    <text evidence="7 10">Allows the formation of correctly charged Asn-tRNA(Asn) or Gln-tRNA(Gln) through the transamidation of misacylated Asp-tRNA(Asn) or Glu-tRNA(Gln) in organisms which lack either or both of asparaginyl-tRNA or glutaminyl-tRNA synthetases. The reaction takes place in the presence of glutamine and ATP through an activated phospho-Asp-tRNA(Asn) or phospho-Glu-tRNA(Gln).</text>
</comment>
<evidence type="ECO:0000256" key="8">
    <source>
        <dbReference type="ARBA" id="ARBA00047380"/>
    </source>
</evidence>
<evidence type="ECO:0000256" key="7">
    <source>
        <dbReference type="ARBA" id="ARBA00024799"/>
    </source>
</evidence>
<dbReference type="FunFam" id="1.10.10.410:FF:000001">
    <property type="entry name" value="Aspartyl/glutamyl-tRNA(Asn/Gln) amidotransferase subunit B"/>
    <property type="match status" value="1"/>
</dbReference>
<evidence type="ECO:0000256" key="2">
    <source>
        <dbReference type="ARBA" id="ARBA00011123"/>
    </source>
</evidence>
<dbReference type="Proteomes" id="UP000231034">
    <property type="component" value="Unassembled WGS sequence"/>
</dbReference>
<dbReference type="NCBIfam" id="NF004014">
    <property type="entry name" value="PRK05477.1-4"/>
    <property type="match status" value="1"/>
</dbReference>
<dbReference type="GO" id="GO:0070681">
    <property type="term" value="P:glutaminyl-tRNAGln biosynthesis via transamidation"/>
    <property type="evidence" value="ECO:0007669"/>
    <property type="project" value="TreeGrafter"/>
</dbReference>
<dbReference type="PANTHER" id="PTHR11659:SF0">
    <property type="entry name" value="GLUTAMYL-TRNA(GLN) AMIDOTRANSFERASE SUBUNIT B, MITOCHONDRIAL"/>
    <property type="match status" value="1"/>
</dbReference>
<evidence type="ECO:0000256" key="5">
    <source>
        <dbReference type="ARBA" id="ARBA00022840"/>
    </source>
</evidence>
<dbReference type="PROSITE" id="PS01234">
    <property type="entry name" value="GATB"/>
    <property type="match status" value="1"/>
</dbReference>
<dbReference type="EMBL" id="PFVR01000097">
    <property type="protein sequence ID" value="PJA84027.1"/>
    <property type="molecule type" value="Genomic_DNA"/>
</dbReference>
<dbReference type="InterPro" id="IPR003789">
    <property type="entry name" value="Asn/Gln_tRNA_amidoTrase-B-like"/>
</dbReference>
<dbReference type="NCBIfam" id="NF004012">
    <property type="entry name" value="PRK05477.1-2"/>
    <property type="match status" value="1"/>
</dbReference>
<dbReference type="PANTHER" id="PTHR11659">
    <property type="entry name" value="GLUTAMYL-TRNA GLN AMIDOTRANSFERASE SUBUNIT B MITOCHONDRIAL AND PROKARYOTIC PET112-RELATED"/>
    <property type="match status" value="1"/>
</dbReference>
<dbReference type="Gene3D" id="1.10.150.380">
    <property type="entry name" value="GatB domain, N-terminal subdomain"/>
    <property type="match status" value="1"/>
</dbReference>
<dbReference type="Pfam" id="PF02637">
    <property type="entry name" value="GatB_Yqey"/>
    <property type="match status" value="1"/>
</dbReference>
<keyword evidence="6 10" id="KW-0648">Protein biosynthesis</keyword>
<sequence>MSYQPKIGLEIHVELNTWSKMFCSCLNDPDERHPNVNICPICTAQPGSLPVINEEAVRKTIKTGLALNCQIPEYSKFDRKNYFYPDLPKGYQISQEYKPLCLGGFLEINSKKIRIKNIHLEEDTGSLIHPSDADYSLVNFNRAGVPLMELATEPDMDSAKEARKFAEELHLIMHYLDVSDADMEKGQMRVEVNISLSKEKGVLGTKVEIKNLNSFRAVERAIEYEIKRQTELLNRGDKIIQETRGWLDVKGVTVSQREKEFAQDYRYFPEPDLPPLHFTKKAIEEIRAEIPELPQQRRVRLKREYELDEKSIEIFVYNKDLGEYFEKAVSELPPNLPKESLSKMIKLTSNYIITDLQGLLKEASARPPKFSEKILEGKDFLITPENFAEFITLIHEGKISSKIAKIVLGEMFSTGADPSHIIEEKGLIQITDKAEIEKIIKEAIRKNPKAVEDFKKGKENAFQYLIGQIMVQTKGKANPEIVVTILNQLLTKIK</sequence>
<proteinExistence type="inferred from homology"/>
<dbReference type="InterPro" id="IPR006075">
    <property type="entry name" value="Asn/Gln-tRNA_Trfase_suB/E_cat"/>
</dbReference>
<dbReference type="NCBIfam" id="TIGR00133">
    <property type="entry name" value="gatB"/>
    <property type="match status" value="1"/>
</dbReference>
<reference evidence="13" key="1">
    <citation type="submission" date="2017-09" db="EMBL/GenBank/DDBJ databases">
        <title>Depth-based differentiation of microbial function through sediment-hosted aquifers and enrichment of novel symbionts in the deep terrestrial subsurface.</title>
        <authorList>
            <person name="Probst A.J."/>
            <person name="Ladd B."/>
            <person name="Jarett J.K."/>
            <person name="Geller-Mcgrath D.E."/>
            <person name="Sieber C.M.K."/>
            <person name="Emerson J.B."/>
            <person name="Anantharaman K."/>
            <person name="Thomas B.C."/>
            <person name="Malmstrom R."/>
            <person name="Stieglmeier M."/>
            <person name="Klingl A."/>
            <person name="Woyke T."/>
            <person name="Ryan C.M."/>
            <person name="Banfield J.F."/>
        </authorList>
    </citation>
    <scope>NUCLEOTIDE SEQUENCE [LARGE SCALE GENOMIC DNA]</scope>
</reference>
<evidence type="ECO:0000259" key="11">
    <source>
        <dbReference type="SMART" id="SM00845"/>
    </source>
</evidence>
<dbReference type="SUPFAM" id="SSF89095">
    <property type="entry name" value="GatB/YqeY motif"/>
    <property type="match status" value="2"/>
</dbReference>
<name>A0A2M7Z4K7_9BACT</name>
<protein>
    <recommendedName>
        <fullName evidence="10">Aspartyl/glutamyl-tRNA(Asn/Gln) amidotransferase subunit B</fullName>
        <shortName evidence="10">Asp/Glu-ADT subunit B</shortName>
        <ecNumber evidence="10">6.3.5.-</ecNumber>
    </recommendedName>
</protein>
<dbReference type="GO" id="GO:0050567">
    <property type="term" value="F:glutaminyl-tRNA synthase (glutamine-hydrolyzing) activity"/>
    <property type="evidence" value="ECO:0007669"/>
    <property type="project" value="UniProtKB-UniRule"/>
</dbReference>
<evidence type="ECO:0000256" key="6">
    <source>
        <dbReference type="ARBA" id="ARBA00022917"/>
    </source>
</evidence>
<dbReference type="Gene3D" id="1.10.10.410">
    <property type="match status" value="1"/>
</dbReference>
<dbReference type="InterPro" id="IPR017958">
    <property type="entry name" value="Gln-tRNA_amidoTrfase_suB_CS"/>
</dbReference>
<dbReference type="InterPro" id="IPR017959">
    <property type="entry name" value="Asn/Gln-tRNA_amidoTrfase_suB/E"/>
</dbReference>
<evidence type="ECO:0000313" key="13">
    <source>
        <dbReference type="Proteomes" id="UP000231034"/>
    </source>
</evidence>
<gene>
    <name evidence="10" type="primary">gatB</name>
    <name evidence="12" type="ORF">CO145_02795</name>
</gene>
<evidence type="ECO:0000256" key="9">
    <source>
        <dbReference type="ARBA" id="ARBA00047913"/>
    </source>
</evidence>
<dbReference type="SUPFAM" id="SSF55931">
    <property type="entry name" value="Glutamine synthetase/guanido kinase"/>
    <property type="match status" value="1"/>
</dbReference>
<dbReference type="GO" id="GO:0016740">
    <property type="term" value="F:transferase activity"/>
    <property type="evidence" value="ECO:0007669"/>
    <property type="project" value="UniProtKB-KW"/>
</dbReference>
<comment type="caution">
    <text evidence="12">The sequence shown here is derived from an EMBL/GenBank/DDBJ whole genome shotgun (WGS) entry which is preliminary data.</text>
</comment>
<dbReference type="HAMAP" id="MF_00121">
    <property type="entry name" value="GatB"/>
    <property type="match status" value="1"/>
</dbReference>
<keyword evidence="4 10" id="KW-0547">Nucleotide-binding</keyword>
<feature type="domain" description="Asn/Gln amidotransferase" evidence="11">
    <location>
        <begin position="323"/>
        <end position="490"/>
    </location>
</feature>
<dbReference type="InterPro" id="IPR042114">
    <property type="entry name" value="GatB_C_1"/>
</dbReference>
<evidence type="ECO:0000256" key="10">
    <source>
        <dbReference type="HAMAP-Rule" id="MF_00121"/>
    </source>
</evidence>
<keyword evidence="3 10" id="KW-0436">Ligase</keyword>